<feature type="transmembrane region" description="Helical" evidence="6">
    <location>
        <begin position="188"/>
        <end position="207"/>
    </location>
</feature>
<keyword evidence="6" id="KW-0472">Membrane</keyword>
<dbReference type="InterPro" id="IPR000719">
    <property type="entry name" value="Prot_kinase_dom"/>
</dbReference>
<dbReference type="SUPFAM" id="SSF56112">
    <property type="entry name" value="Protein kinase-like (PK-like)"/>
    <property type="match status" value="1"/>
</dbReference>
<dbReference type="PANTHER" id="PTHR24346">
    <property type="entry name" value="MAP/MICROTUBULE AFFINITY-REGULATING KINASE"/>
    <property type="match status" value="1"/>
</dbReference>
<proteinExistence type="predicted"/>
<dbReference type="CDD" id="cd14008">
    <property type="entry name" value="STKc_LKB1_CaMKK"/>
    <property type="match status" value="1"/>
</dbReference>
<evidence type="ECO:0000256" key="6">
    <source>
        <dbReference type="SAM" id="Phobius"/>
    </source>
</evidence>
<keyword evidence="1" id="KW-0808">Transferase</keyword>
<evidence type="ECO:0000256" key="5">
    <source>
        <dbReference type="PROSITE-ProRule" id="PRU10141"/>
    </source>
</evidence>
<feature type="binding site" evidence="5">
    <location>
        <position position="142"/>
    </location>
    <ligand>
        <name>ATP</name>
        <dbReference type="ChEBI" id="CHEBI:30616"/>
    </ligand>
</feature>
<organism evidence="8 9">
    <name type="scientific">Vitis vinifera</name>
    <name type="common">Grape</name>
    <dbReference type="NCBI Taxonomy" id="29760"/>
    <lineage>
        <taxon>Eukaryota</taxon>
        <taxon>Viridiplantae</taxon>
        <taxon>Streptophyta</taxon>
        <taxon>Embryophyta</taxon>
        <taxon>Tracheophyta</taxon>
        <taxon>Spermatophyta</taxon>
        <taxon>Magnoliopsida</taxon>
        <taxon>eudicotyledons</taxon>
        <taxon>Gunneridae</taxon>
        <taxon>Pentapetalae</taxon>
        <taxon>rosids</taxon>
        <taxon>Vitales</taxon>
        <taxon>Vitaceae</taxon>
        <taxon>Viteae</taxon>
        <taxon>Vitis</taxon>
    </lineage>
</organism>
<dbReference type="SMART" id="SM00220">
    <property type="entry name" value="S_TKc"/>
    <property type="match status" value="1"/>
</dbReference>
<protein>
    <submittedName>
        <fullName evidence="8">Serine/threonine-protein kinase GRIK2</fullName>
    </submittedName>
</protein>
<dbReference type="GO" id="GO:0004672">
    <property type="term" value="F:protein kinase activity"/>
    <property type="evidence" value="ECO:0007669"/>
    <property type="project" value="InterPro"/>
</dbReference>
<dbReference type="PROSITE" id="PS00107">
    <property type="entry name" value="PROTEIN_KINASE_ATP"/>
    <property type="match status" value="1"/>
</dbReference>
<reference evidence="8 9" key="1">
    <citation type="journal article" date="2018" name="PLoS Genet.">
        <title>Population sequencing reveals clonal diversity and ancestral inbreeding in the grapevine cultivar Chardonnay.</title>
        <authorList>
            <person name="Roach M.J."/>
            <person name="Johnson D.L."/>
            <person name="Bohlmann J."/>
            <person name="van Vuuren H.J."/>
            <person name="Jones S.J."/>
            <person name="Pretorius I.S."/>
            <person name="Schmidt S.A."/>
            <person name="Borneman A.R."/>
        </authorList>
    </citation>
    <scope>NUCLEOTIDE SEQUENCE [LARGE SCALE GENOMIC DNA]</scope>
    <source>
        <strain evidence="9">cv. Chardonnay</strain>
        <tissue evidence="8">Leaf</tissue>
    </source>
</reference>
<feature type="transmembrane region" description="Helical" evidence="6">
    <location>
        <begin position="286"/>
        <end position="308"/>
    </location>
</feature>
<dbReference type="Pfam" id="PF00069">
    <property type="entry name" value="Pkinase"/>
    <property type="match status" value="2"/>
</dbReference>
<dbReference type="Proteomes" id="UP000288805">
    <property type="component" value="Unassembled WGS sequence"/>
</dbReference>
<evidence type="ECO:0000256" key="1">
    <source>
        <dbReference type="ARBA" id="ARBA00022679"/>
    </source>
</evidence>
<evidence type="ECO:0000259" key="7">
    <source>
        <dbReference type="PROSITE" id="PS50011"/>
    </source>
</evidence>
<dbReference type="Gene3D" id="3.30.200.20">
    <property type="entry name" value="Phosphorylase Kinase, domain 1"/>
    <property type="match status" value="2"/>
</dbReference>
<keyword evidence="3 8" id="KW-0418">Kinase</keyword>
<dbReference type="AlphaFoldDB" id="A0A438IKU7"/>
<evidence type="ECO:0000313" key="8">
    <source>
        <dbReference type="EMBL" id="RVW97255.1"/>
    </source>
</evidence>
<gene>
    <name evidence="8" type="primary">GRIK2_0</name>
    <name evidence="8" type="ORF">CK203_025968</name>
</gene>
<feature type="domain" description="Protein kinase" evidence="7">
    <location>
        <begin position="113"/>
        <end position="497"/>
    </location>
</feature>
<dbReference type="PANTHER" id="PTHR24346:SF39">
    <property type="entry name" value="SERINE_THREONINE-PROTEIN KINASE GRIK1-RELATED"/>
    <property type="match status" value="1"/>
</dbReference>
<dbReference type="InterPro" id="IPR008271">
    <property type="entry name" value="Ser/Thr_kinase_AS"/>
</dbReference>
<sequence>MLVLNRSGIDFVRCFFHLAEWHPWNSESNWALKPLTHFLHQEFLLEEDIEEVDDRSYNGEVSDTAHGDDGELQSRVQRSEEILMLRTQNGMICREFPVKETHKLIRSETINEYVREYKIGSGSYGKVVLYRSLKDGNHYAIKVLPFPHLILWNVFSLENTLVAFHKSHLLKLRVAPSETAMTDVLREYTLIALLLQLLFFILLEYYIKLLQPPGTVIFNLDVLIMKMLNHPNIVNLIEVIDDPSTDHFYMVLEFVEGKWVCEGSGPPGGIGENTARKYLRDIVSGLIYLHAHCVAINTIWIFIAFLLFKQQNIVHGDIKPDNLLVTRTGTVKIADFSVSQVFEFSWEILPYDGKCAYMKESEKAASKIYFATSNQNRVECNSCATLLKWFLMQDDNDELRRSPGTPVFTAPECCLGLTYHGKAADTWAVGVTLYCMVLGQYPFLGESLQDTYDKIVNNLLSLPDNINPQLRNLLEGLLCKDPKERMTLDAVAKHAWVIGEEGPIPQYLCWCRRNILLREDPVGNGKSTLT</sequence>
<dbReference type="InterPro" id="IPR017441">
    <property type="entry name" value="Protein_kinase_ATP_BS"/>
</dbReference>
<dbReference type="PROSITE" id="PS50011">
    <property type="entry name" value="PROTEIN_KINASE_DOM"/>
    <property type="match status" value="1"/>
</dbReference>
<evidence type="ECO:0000256" key="2">
    <source>
        <dbReference type="ARBA" id="ARBA00022741"/>
    </source>
</evidence>
<evidence type="ECO:0000256" key="4">
    <source>
        <dbReference type="ARBA" id="ARBA00022840"/>
    </source>
</evidence>
<evidence type="ECO:0000256" key="3">
    <source>
        <dbReference type="ARBA" id="ARBA00022777"/>
    </source>
</evidence>
<comment type="caution">
    <text evidence="8">The sequence shown here is derived from an EMBL/GenBank/DDBJ whole genome shotgun (WGS) entry which is preliminary data.</text>
</comment>
<dbReference type="GO" id="GO:0005524">
    <property type="term" value="F:ATP binding"/>
    <property type="evidence" value="ECO:0007669"/>
    <property type="project" value="UniProtKB-UniRule"/>
</dbReference>
<keyword evidence="4 5" id="KW-0067">ATP-binding</keyword>
<dbReference type="PROSITE" id="PS00108">
    <property type="entry name" value="PROTEIN_KINASE_ST"/>
    <property type="match status" value="1"/>
</dbReference>
<dbReference type="Gene3D" id="1.10.510.10">
    <property type="entry name" value="Transferase(Phosphotransferase) domain 1"/>
    <property type="match status" value="1"/>
</dbReference>
<dbReference type="EMBL" id="QGNW01000102">
    <property type="protein sequence ID" value="RVW97255.1"/>
    <property type="molecule type" value="Genomic_DNA"/>
</dbReference>
<accession>A0A438IKU7</accession>
<keyword evidence="6" id="KW-0812">Transmembrane</keyword>
<keyword evidence="6" id="KW-1133">Transmembrane helix</keyword>
<name>A0A438IKU7_VITVI</name>
<evidence type="ECO:0000313" key="9">
    <source>
        <dbReference type="Proteomes" id="UP000288805"/>
    </source>
</evidence>
<dbReference type="InterPro" id="IPR011009">
    <property type="entry name" value="Kinase-like_dom_sf"/>
</dbReference>
<keyword evidence="2 5" id="KW-0547">Nucleotide-binding</keyword>